<evidence type="ECO:0000256" key="5">
    <source>
        <dbReference type="ARBA" id="ARBA00022722"/>
    </source>
</evidence>
<keyword evidence="9" id="KW-0479">Metal-binding</keyword>
<feature type="domain" description="CCHC-type" evidence="11">
    <location>
        <begin position="610"/>
        <end position="625"/>
    </location>
</feature>
<dbReference type="SUPFAM" id="SSF57756">
    <property type="entry name" value="Retrovirus zinc finger-like domains"/>
    <property type="match status" value="1"/>
</dbReference>
<dbReference type="FunFam" id="3.30.420.10:FF:000032">
    <property type="entry name" value="Retrovirus-related Pol polyprotein from transposon 297-like Protein"/>
    <property type="match status" value="1"/>
</dbReference>
<dbReference type="InterPro" id="IPR041588">
    <property type="entry name" value="Integrase_H2C2"/>
</dbReference>
<dbReference type="SUPFAM" id="SSF56672">
    <property type="entry name" value="DNA/RNA polymerases"/>
    <property type="match status" value="1"/>
</dbReference>
<dbReference type="Gene3D" id="3.10.10.10">
    <property type="entry name" value="HIV Type 1 Reverse Transcriptase, subunit A, domain 1"/>
    <property type="match status" value="1"/>
</dbReference>
<dbReference type="InterPro" id="IPR001584">
    <property type="entry name" value="Integrase_cat-core"/>
</dbReference>
<dbReference type="PANTHER" id="PTHR35046:SF9">
    <property type="entry name" value="RNA-DIRECTED DNA POLYMERASE"/>
    <property type="match status" value="1"/>
</dbReference>
<feature type="compositionally biased region" description="Polar residues" evidence="10">
    <location>
        <begin position="1744"/>
        <end position="1760"/>
    </location>
</feature>
<evidence type="ECO:0000256" key="3">
    <source>
        <dbReference type="ARBA" id="ARBA00022679"/>
    </source>
</evidence>
<feature type="region of interest" description="Disordered" evidence="10">
    <location>
        <begin position="320"/>
        <end position="374"/>
    </location>
</feature>
<organism evidence="14 15">
    <name type="scientific">Lolium multiflorum</name>
    <name type="common">Italian ryegrass</name>
    <name type="synonym">Lolium perenne subsp. multiflorum</name>
    <dbReference type="NCBI Taxonomy" id="4521"/>
    <lineage>
        <taxon>Eukaryota</taxon>
        <taxon>Viridiplantae</taxon>
        <taxon>Streptophyta</taxon>
        <taxon>Embryophyta</taxon>
        <taxon>Tracheophyta</taxon>
        <taxon>Spermatophyta</taxon>
        <taxon>Magnoliopsida</taxon>
        <taxon>Liliopsida</taxon>
        <taxon>Poales</taxon>
        <taxon>Poaceae</taxon>
        <taxon>BOP clade</taxon>
        <taxon>Pooideae</taxon>
        <taxon>Poodae</taxon>
        <taxon>Poeae</taxon>
        <taxon>Poeae Chloroplast Group 2 (Poeae type)</taxon>
        <taxon>Loliodinae</taxon>
        <taxon>Loliinae</taxon>
        <taxon>Lolium</taxon>
    </lineage>
</organism>
<feature type="region of interest" description="Disordered" evidence="10">
    <location>
        <begin position="1"/>
        <end position="57"/>
    </location>
</feature>
<feature type="non-terminal residue" evidence="14">
    <location>
        <position position="1"/>
    </location>
</feature>
<dbReference type="FunFam" id="3.30.70.270:FF:000020">
    <property type="entry name" value="Transposon Tf2-6 polyprotein-like Protein"/>
    <property type="match status" value="1"/>
</dbReference>
<dbReference type="Gene3D" id="3.30.420.10">
    <property type="entry name" value="Ribonuclease H-like superfamily/Ribonuclease H"/>
    <property type="match status" value="1"/>
</dbReference>
<keyword evidence="9" id="KW-0863">Zinc-finger</keyword>
<keyword evidence="7" id="KW-0378">Hydrolase</keyword>
<feature type="compositionally biased region" description="Basic and acidic residues" evidence="10">
    <location>
        <begin position="141"/>
        <end position="157"/>
    </location>
</feature>
<feature type="domain" description="Reverse transcriptase" evidence="12">
    <location>
        <begin position="827"/>
        <end position="1006"/>
    </location>
</feature>
<dbReference type="InterPro" id="IPR000477">
    <property type="entry name" value="RT_dom"/>
</dbReference>
<keyword evidence="5" id="KW-0540">Nuclease</keyword>
<keyword evidence="6" id="KW-0255">Endonuclease</keyword>
<accession>A0AAD8RJR4</accession>
<dbReference type="EC" id="2.7.7.49" evidence="1"/>
<dbReference type="FunFam" id="1.10.340.70:FF:000001">
    <property type="entry name" value="Retrovirus-related Pol polyprotein from transposon gypsy-like Protein"/>
    <property type="match status" value="1"/>
</dbReference>
<dbReference type="GO" id="GO:0006508">
    <property type="term" value="P:proteolysis"/>
    <property type="evidence" value="ECO:0007669"/>
    <property type="project" value="UniProtKB-KW"/>
</dbReference>
<dbReference type="Gene3D" id="2.40.70.10">
    <property type="entry name" value="Acid Proteases"/>
    <property type="match status" value="1"/>
</dbReference>
<dbReference type="InterPro" id="IPR056924">
    <property type="entry name" value="SH3_Tf2-1"/>
</dbReference>
<dbReference type="Pfam" id="PF17921">
    <property type="entry name" value="Integrase_H2C2"/>
    <property type="match status" value="1"/>
</dbReference>
<dbReference type="SMART" id="SM00343">
    <property type="entry name" value="ZnF_C2HC"/>
    <property type="match status" value="1"/>
</dbReference>
<dbReference type="Gene3D" id="3.30.70.270">
    <property type="match status" value="2"/>
</dbReference>
<sequence>KIYSFDQEDGEKLPEAWDPLYPEGHPKRVEQDSQRTKETDEDIPTSLLPPSLPTEDEPAVKLKSNEVRIGPMTRARAKLLKQQVNLFLNDTLIDENFILPKSYYLCIIRYEEETSIARGGEEQLDVKMDVKLDKELDMKISHGRAREEREECARGEEEVQAGPAPGQTGPHAGRPVPGPVDRPPTGRRPDRPVHSPVDRIPDRTSPSLSRPDLFWVGFTCIFRPELVPDAYISALDDPLAALDHENKNSADIITWREYEALRNEMRREFRTKDDELKGTVDEIKQTLDATNVTVTGLADQMTDIQRNIADMRLAIENLTAQQQQQDDDEDPELEDDAHNARGAPRGHRPRGWVPLGRNGRGQDEEDGLGKPKFSIPKFEGGADVEEYLTWELKIEKLWSLHPNYSEDKKIKLASSEFDGYALRWWDSLVRNRDEDGAQPIRTWRAMKEVMTSRFVPTNYMRNIFDKLTLLRQGVKTVDEYYMEMEMLMQRGRVRESLEMTMQRFLNGLKYDVKGIVRHYTYTNMNQLLHHAREAESQLAEEAKVKGRATGGGRFTPRAPSTAPAPSTRSAPYSTPPSKPVSNVSNAKKSESAASTSGSSMSTARNRDMLCHTCGGKGHFKRDCPNRKVMIINEDNEYETGDDVDPNAPDDDDYDTDGEDAYPSDARTIVVSQRALNVLPSASTQRCNLFQTKALVGPDKACKVIIDGGSCRNLASKELCTKLKLKYLPHPHPYYIQWLSDNGEMKVNHMVRVEFAIGPYKDCIDFDVVPMTEFSDVFPEEVPAGLPPLRGIEHQIDLIPGASLPNRAPYRTNPEETKEIQKQVQALLDKGYIRISLSPCAVPVILVPKKDGTWRMCVDCRAINNITIRYRHPIPRLEDMLDELSGAAVFSKIDLRSGYHQIRMKEGDEWKTAFKTKFGLYEWLVMPFGLTNAPSTFMRLMNHVLREFIGKFVVVYFDDILIYSRNESDHTIHIRHVLQVLRDNQLYGNLEKCTFCKDKVIFLGYVVSKHGVEVDVSKIEAIQNWPTPMNVSQVRSFHGLAGFYRRFVPNFSTIAAPLNDLTKKGVVFEWGAAQDHAFDELKRLLTSAPLLALPDFNKQFEIECDASGIGIGGVLMQEGRPIAYFSEKLSGAKLNYPIYDKELYALIRVLEVWQHYLWPKEFIIHSDHEALKYLKAQSTLHKRLAKWVEFIESFPYIIKHKKGKDNIVADALSRKNMLLTQLDVKIPGLEILCDLYATDHDFAEPYRLCALGKAWEKYHIHDGFLFRANKLCVPESSVRLLLLQESHAGGLMGHFGREKTLLMLADHFYWPKMRRDVDRYVRRCITCNKSKSKLKPHGLYTPLPAPTTPWEDISMDFVLGLPRTKRGHDSIFVVVDRFSKMSHFIACHKSDDASHIANLFFREIVRLHGVPKTIVSDRDVKFMSYFWKTLWRKLGTKLLFSTTCHPQTDGQTEVVNRTLSQLLRSMIKKNLKEWEECLPHVEFAYNRAVHSTTELCPFEVVYGFKPITPLDLLPLPIHERVNMEASKRADFVKKIHVKTKELIEKKGKSNAARMNKKRKEMLFKPGDLVWVHFRKDRFPKLRKSKLKPRGAGPYKVLAKINDNAYSIDLPEDEFGVSNSFNVGGDDEDIPTSLLPPSLPTEDEPAVKLKSNEVRIGPMTRARAKLLKQQVNLYEEETSIARGGEEQLDVKMDVKLDKELDMKISHGRAREEREECARGEEEVQAGPAPETSGPSKKKKKKHKTVVESSEPVNDPNSISISDAETESGNEHDKDNDKNDASDKEEVEDEPEKHAKNKKYTKEDFIAKKHGNEREPWVQKQMPFPAKKLKSKEEEHYNKFCDWMKPLFLQIPLTDAIKLPPYSKYMKDIVSNKRKIPNEEISTMLANYSFNGKVPKKLGDPGIPTIPCSIKNNYVRTALCDLGAGVSVMPFSLYKRLDLDKLIPTDISLQMADKSTAVPVGICEDVPVQVTQNCLILTDFVVLEMPEDDNMSIILGRPFLNTAGAVIDCNKGKVTFNVDDKEHTVYFPKRIDKITFFKKKWRVIKSERLVGLPAPALFNLDSRKSWSVTEDELDAYIERCGHHAGYDMEEAEEPLDLSSDAASSSHQYFGHVEPSSFSSAQGSYYDHAMYDPPAWNPDPRWG</sequence>
<dbReference type="InterPro" id="IPR043128">
    <property type="entry name" value="Rev_trsase/Diguanyl_cyclase"/>
</dbReference>
<comment type="caution">
    <text evidence="14">The sequence shown here is derived from an EMBL/GenBank/DDBJ whole genome shotgun (WGS) entry which is preliminary data.</text>
</comment>
<dbReference type="CDD" id="cd01647">
    <property type="entry name" value="RT_LTR"/>
    <property type="match status" value="1"/>
</dbReference>
<dbReference type="Pfam" id="PF03732">
    <property type="entry name" value="Retrotrans_gag"/>
    <property type="match status" value="1"/>
</dbReference>
<keyword evidence="2" id="KW-0645">Protease</keyword>
<dbReference type="Gene3D" id="3.10.20.370">
    <property type="match status" value="1"/>
</dbReference>
<evidence type="ECO:0000256" key="9">
    <source>
        <dbReference type="PROSITE-ProRule" id="PRU00047"/>
    </source>
</evidence>
<evidence type="ECO:0000259" key="11">
    <source>
        <dbReference type="PROSITE" id="PS50158"/>
    </source>
</evidence>
<keyword evidence="15" id="KW-1185">Reference proteome</keyword>
<dbReference type="InterPro" id="IPR021109">
    <property type="entry name" value="Peptidase_aspartic_dom_sf"/>
</dbReference>
<dbReference type="InterPro" id="IPR036397">
    <property type="entry name" value="RNaseH_sf"/>
</dbReference>
<keyword evidence="9" id="KW-0862">Zinc</keyword>
<evidence type="ECO:0000256" key="2">
    <source>
        <dbReference type="ARBA" id="ARBA00022670"/>
    </source>
</evidence>
<evidence type="ECO:0000256" key="10">
    <source>
        <dbReference type="SAM" id="MobiDB-lite"/>
    </source>
</evidence>
<evidence type="ECO:0000256" key="4">
    <source>
        <dbReference type="ARBA" id="ARBA00022695"/>
    </source>
</evidence>
<dbReference type="Proteomes" id="UP001231189">
    <property type="component" value="Unassembled WGS sequence"/>
</dbReference>
<evidence type="ECO:0000259" key="13">
    <source>
        <dbReference type="PROSITE" id="PS50994"/>
    </source>
</evidence>
<dbReference type="PROSITE" id="PS50994">
    <property type="entry name" value="INTEGRASE"/>
    <property type="match status" value="1"/>
</dbReference>
<dbReference type="GO" id="GO:0008233">
    <property type="term" value="F:peptidase activity"/>
    <property type="evidence" value="ECO:0007669"/>
    <property type="project" value="UniProtKB-KW"/>
</dbReference>
<feature type="compositionally biased region" description="Basic and acidic residues" evidence="10">
    <location>
        <begin position="1701"/>
        <end position="1719"/>
    </location>
</feature>
<dbReference type="InterPro" id="IPR005162">
    <property type="entry name" value="Retrotrans_gag_dom"/>
</dbReference>
<dbReference type="FunFam" id="3.10.10.10:FF:000007">
    <property type="entry name" value="Retrovirus-related Pol polyprotein from transposon 17.6-like Protein"/>
    <property type="match status" value="1"/>
</dbReference>
<dbReference type="PROSITE" id="PS50158">
    <property type="entry name" value="ZF_CCHC"/>
    <property type="match status" value="1"/>
</dbReference>
<keyword evidence="3" id="KW-0808">Transferase</keyword>
<dbReference type="InterPro" id="IPR001878">
    <property type="entry name" value="Znf_CCHC"/>
</dbReference>
<evidence type="ECO:0000313" key="15">
    <source>
        <dbReference type="Proteomes" id="UP001231189"/>
    </source>
</evidence>
<dbReference type="InterPro" id="IPR041373">
    <property type="entry name" value="RT_RNaseH"/>
</dbReference>
<dbReference type="GO" id="GO:0015074">
    <property type="term" value="P:DNA integration"/>
    <property type="evidence" value="ECO:0007669"/>
    <property type="project" value="InterPro"/>
</dbReference>
<evidence type="ECO:0000259" key="12">
    <source>
        <dbReference type="PROSITE" id="PS50878"/>
    </source>
</evidence>
<dbReference type="EMBL" id="JAUUTY010000005">
    <property type="protein sequence ID" value="KAK1627118.1"/>
    <property type="molecule type" value="Genomic_DNA"/>
</dbReference>
<dbReference type="SUPFAM" id="SSF53098">
    <property type="entry name" value="Ribonuclease H-like"/>
    <property type="match status" value="1"/>
</dbReference>
<feature type="compositionally biased region" description="Basic and acidic residues" evidence="10">
    <location>
        <begin position="24"/>
        <end position="38"/>
    </location>
</feature>
<dbReference type="Pfam" id="PF00078">
    <property type="entry name" value="RVT_1"/>
    <property type="match status" value="1"/>
</dbReference>
<feature type="region of interest" description="Disordered" evidence="10">
    <location>
        <begin position="538"/>
        <end position="603"/>
    </location>
</feature>
<dbReference type="Pfam" id="PF00098">
    <property type="entry name" value="zf-CCHC"/>
    <property type="match status" value="1"/>
</dbReference>
<dbReference type="GO" id="GO:0008270">
    <property type="term" value="F:zinc ion binding"/>
    <property type="evidence" value="ECO:0007669"/>
    <property type="project" value="UniProtKB-KW"/>
</dbReference>
<dbReference type="CDD" id="cd09274">
    <property type="entry name" value="RNase_HI_RT_Ty3"/>
    <property type="match status" value="1"/>
</dbReference>
<dbReference type="InterPro" id="IPR043502">
    <property type="entry name" value="DNA/RNA_pol_sf"/>
</dbReference>
<feature type="compositionally biased region" description="Basic and acidic residues" evidence="10">
    <location>
        <begin position="1766"/>
        <end position="1781"/>
    </location>
</feature>
<dbReference type="Gene3D" id="4.10.60.10">
    <property type="entry name" value="Zinc finger, CCHC-type"/>
    <property type="match status" value="1"/>
</dbReference>
<dbReference type="Pfam" id="PF17917">
    <property type="entry name" value="RT_RNaseH"/>
    <property type="match status" value="1"/>
</dbReference>
<dbReference type="Pfam" id="PF24626">
    <property type="entry name" value="SH3_Tf2-1"/>
    <property type="match status" value="1"/>
</dbReference>
<proteinExistence type="predicted"/>
<gene>
    <name evidence="14" type="ORF">QYE76_001433</name>
</gene>
<feature type="region of interest" description="Disordered" evidence="10">
    <location>
        <begin position="141"/>
        <end position="206"/>
    </location>
</feature>
<name>A0AAD8RJR4_LOLMU</name>
<evidence type="ECO:0000256" key="7">
    <source>
        <dbReference type="ARBA" id="ARBA00022801"/>
    </source>
</evidence>
<evidence type="ECO:0000313" key="14">
    <source>
        <dbReference type="EMBL" id="KAK1627118.1"/>
    </source>
</evidence>
<dbReference type="GO" id="GO:0003676">
    <property type="term" value="F:nucleic acid binding"/>
    <property type="evidence" value="ECO:0007669"/>
    <property type="project" value="InterPro"/>
</dbReference>
<dbReference type="GO" id="GO:0004519">
    <property type="term" value="F:endonuclease activity"/>
    <property type="evidence" value="ECO:0007669"/>
    <property type="project" value="UniProtKB-KW"/>
</dbReference>
<dbReference type="InterPro" id="IPR012337">
    <property type="entry name" value="RNaseH-like_sf"/>
</dbReference>
<dbReference type="CDD" id="cd00303">
    <property type="entry name" value="retropepsin_like"/>
    <property type="match status" value="2"/>
</dbReference>
<feature type="region of interest" description="Disordered" evidence="10">
    <location>
        <begin position="635"/>
        <end position="656"/>
    </location>
</feature>
<feature type="domain" description="Integrase catalytic" evidence="13">
    <location>
        <begin position="1344"/>
        <end position="1504"/>
    </location>
</feature>
<dbReference type="PROSITE" id="PS50878">
    <property type="entry name" value="RT_POL"/>
    <property type="match status" value="1"/>
</dbReference>
<dbReference type="PANTHER" id="PTHR35046">
    <property type="entry name" value="ZINC KNUCKLE (CCHC-TYPE) FAMILY PROTEIN"/>
    <property type="match status" value="1"/>
</dbReference>
<feature type="compositionally biased region" description="Low complexity" evidence="10">
    <location>
        <begin position="580"/>
        <end position="603"/>
    </location>
</feature>
<keyword evidence="8" id="KW-0695">RNA-directed DNA polymerase</keyword>
<dbReference type="InterPro" id="IPR036875">
    <property type="entry name" value="Znf_CCHC_sf"/>
</dbReference>
<feature type="compositionally biased region" description="Acidic residues" evidence="10">
    <location>
        <begin position="325"/>
        <end position="335"/>
    </location>
</feature>
<reference evidence="14" key="1">
    <citation type="submission" date="2023-07" db="EMBL/GenBank/DDBJ databases">
        <title>A chromosome-level genome assembly of Lolium multiflorum.</title>
        <authorList>
            <person name="Chen Y."/>
            <person name="Copetti D."/>
            <person name="Kolliker R."/>
            <person name="Studer B."/>
        </authorList>
    </citation>
    <scope>NUCLEOTIDE SEQUENCE</scope>
    <source>
        <strain evidence="14">02402/16</strain>
        <tissue evidence="14">Leaf</tissue>
    </source>
</reference>
<dbReference type="SUPFAM" id="SSF50630">
    <property type="entry name" value="Acid proteases"/>
    <property type="match status" value="1"/>
</dbReference>
<dbReference type="Gene3D" id="1.10.340.70">
    <property type="match status" value="1"/>
</dbReference>
<evidence type="ECO:0000256" key="6">
    <source>
        <dbReference type="ARBA" id="ARBA00022759"/>
    </source>
</evidence>
<keyword evidence="4" id="KW-0548">Nucleotidyltransferase</keyword>
<feature type="compositionally biased region" description="Basic and acidic residues" evidence="10">
    <location>
        <begin position="187"/>
        <end position="202"/>
    </location>
</feature>
<protein>
    <recommendedName>
        <fullName evidence="1">RNA-directed DNA polymerase</fullName>
        <ecNumber evidence="1">2.7.7.49</ecNumber>
    </recommendedName>
</protein>
<feature type="region of interest" description="Disordered" evidence="10">
    <location>
        <begin position="1701"/>
        <end position="1801"/>
    </location>
</feature>
<dbReference type="GO" id="GO:0003964">
    <property type="term" value="F:RNA-directed DNA polymerase activity"/>
    <property type="evidence" value="ECO:0007669"/>
    <property type="project" value="UniProtKB-KW"/>
</dbReference>
<feature type="compositionally biased region" description="Low complexity" evidence="10">
    <location>
        <begin position="555"/>
        <end position="572"/>
    </location>
</feature>
<evidence type="ECO:0000256" key="1">
    <source>
        <dbReference type="ARBA" id="ARBA00012493"/>
    </source>
</evidence>
<evidence type="ECO:0000256" key="8">
    <source>
        <dbReference type="ARBA" id="ARBA00022918"/>
    </source>
</evidence>